<evidence type="ECO:0000313" key="2">
    <source>
        <dbReference type="EMBL" id="MCW1934723.1"/>
    </source>
</evidence>
<evidence type="ECO:0000313" key="3">
    <source>
        <dbReference type="Proteomes" id="UP001208938"/>
    </source>
</evidence>
<organism evidence="2 3">
    <name type="scientific">Pararhodobacter zhoushanensis</name>
    <dbReference type="NCBI Taxonomy" id="2479545"/>
    <lineage>
        <taxon>Bacteria</taxon>
        <taxon>Pseudomonadati</taxon>
        <taxon>Pseudomonadota</taxon>
        <taxon>Alphaproteobacteria</taxon>
        <taxon>Rhodobacterales</taxon>
        <taxon>Paracoccaceae</taxon>
        <taxon>Pararhodobacter</taxon>
    </lineage>
</organism>
<comment type="caution">
    <text evidence="2">The sequence shown here is derived from an EMBL/GenBank/DDBJ whole genome shotgun (WGS) entry which is preliminary data.</text>
</comment>
<dbReference type="RefSeq" id="WP_264507495.1">
    <property type="nucleotide sequence ID" value="NZ_JAPDFL010000001.1"/>
</dbReference>
<keyword evidence="1" id="KW-0472">Membrane</keyword>
<proteinExistence type="predicted"/>
<evidence type="ECO:0008006" key="4">
    <source>
        <dbReference type="Google" id="ProtNLM"/>
    </source>
</evidence>
<name>A0ABT3H4U1_9RHOB</name>
<protein>
    <recommendedName>
        <fullName evidence="4">CTP synthetase</fullName>
    </recommendedName>
</protein>
<sequence>MLRLMMLIYSIAGATMAGIGVIVAVTLNLYDFQSIIIAAALGAVLALPVSWLVARKLEGI</sequence>
<dbReference type="Proteomes" id="UP001208938">
    <property type="component" value="Unassembled WGS sequence"/>
</dbReference>
<accession>A0ABT3H4U1</accession>
<dbReference type="EMBL" id="JAPDFL010000001">
    <property type="protein sequence ID" value="MCW1934723.1"/>
    <property type="molecule type" value="Genomic_DNA"/>
</dbReference>
<feature type="transmembrane region" description="Helical" evidence="1">
    <location>
        <begin position="35"/>
        <end position="54"/>
    </location>
</feature>
<feature type="transmembrane region" description="Helical" evidence="1">
    <location>
        <begin position="7"/>
        <end position="29"/>
    </location>
</feature>
<keyword evidence="3" id="KW-1185">Reference proteome</keyword>
<gene>
    <name evidence="2" type="ORF">OKW52_21330</name>
</gene>
<keyword evidence="1" id="KW-1133">Transmembrane helix</keyword>
<reference evidence="2 3" key="1">
    <citation type="submission" date="2022-10" db="EMBL/GenBank/DDBJ databases">
        <title>Pararhodobacter sp. nov., isolated from marine algae.</title>
        <authorList>
            <person name="Choi B.J."/>
            <person name="Kim J.M."/>
            <person name="Lee J.K."/>
            <person name="Choi D.G."/>
            <person name="Jeon C.O."/>
        </authorList>
    </citation>
    <scope>NUCLEOTIDE SEQUENCE [LARGE SCALE GENOMIC DNA]</scope>
    <source>
        <strain evidence="2 3">ZQ420</strain>
    </source>
</reference>
<evidence type="ECO:0000256" key="1">
    <source>
        <dbReference type="SAM" id="Phobius"/>
    </source>
</evidence>
<keyword evidence="1" id="KW-0812">Transmembrane</keyword>